<sequence length="80" mass="9126">MQHTDLMHVLRECRSAPVFVKGNFARAHAIDIAMAASLGFITTMVEWAEFSNRWHLTTKGLECLTAESKARNHPTKRERT</sequence>
<accession>A0A158DMU7</accession>
<gene>
    <name evidence="1" type="ORF">AWB76_07185</name>
</gene>
<proteinExistence type="predicted"/>
<dbReference type="STRING" id="1777137.AWB76_07185"/>
<name>A0A158DMU7_9BURK</name>
<protein>
    <submittedName>
        <fullName evidence="1">Uncharacterized protein</fullName>
    </submittedName>
</protein>
<organism evidence="1 2">
    <name type="scientific">Caballeronia temeraria</name>
    <dbReference type="NCBI Taxonomy" id="1777137"/>
    <lineage>
        <taxon>Bacteria</taxon>
        <taxon>Pseudomonadati</taxon>
        <taxon>Pseudomonadota</taxon>
        <taxon>Betaproteobacteria</taxon>
        <taxon>Burkholderiales</taxon>
        <taxon>Burkholderiaceae</taxon>
        <taxon>Caballeronia</taxon>
    </lineage>
</organism>
<evidence type="ECO:0000313" key="2">
    <source>
        <dbReference type="Proteomes" id="UP000054624"/>
    </source>
</evidence>
<keyword evidence="2" id="KW-1185">Reference proteome</keyword>
<dbReference type="AlphaFoldDB" id="A0A158DMU7"/>
<evidence type="ECO:0000313" key="1">
    <source>
        <dbReference type="EMBL" id="SAK95740.1"/>
    </source>
</evidence>
<reference evidence="2" key="1">
    <citation type="submission" date="2016-01" db="EMBL/GenBank/DDBJ databases">
        <authorList>
            <person name="Peeters Charlotte."/>
        </authorList>
    </citation>
    <scope>NUCLEOTIDE SEQUENCE [LARGE SCALE GENOMIC DNA]</scope>
</reference>
<dbReference type="Proteomes" id="UP000054624">
    <property type="component" value="Unassembled WGS sequence"/>
</dbReference>
<dbReference type="EMBL" id="FCOI02000046">
    <property type="protein sequence ID" value="SAK95740.1"/>
    <property type="molecule type" value="Genomic_DNA"/>
</dbReference>